<feature type="domain" description="Disease resistance protein At4g27190-like leucine-rich repeats" evidence="7">
    <location>
        <begin position="1848"/>
        <end position="1914"/>
    </location>
</feature>
<dbReference type="InterPro" id="IPR027417">
    <property type="entry name" value="P-loop_NTPase"/>
</dbReference>
<feature type="domain" description="Disease resistance protein At4g27190-like leucine-rich repeats" evidence="7">
    <location>
        <begin position="1450"/>
        <end position="1560"/>
    </location>
</feature>
<feature type="domain" description="NB-ARC" evidence="6">
    <location>
        <begin position="170"/>
        <end position="322"/>
    </location>
</feature>
<name>A0ABM3HGI8_9MYRT</name>
<dbReference type="InterPro" id="IPR032675">
    <property type="entry name" value="LRR_dom_sf"/>
</dbReference>
<keyword evidence="3" id="KW-0611">Plant defense</keyword>
<reference evidence="9" key="1">
    <citation type="submission" date="2025-08" db="UniProtKB">
        <authorList>
            <consortium name="RefSeq"/>
        </authorList>
    </citation>
    <scope>IDENTIFICATION</scope>
    <source>
        <tissue evidence="9">Leaf</tissue>
    </source>
</reference>
<dbReference type="PANTHER" id="PTHR33463">
    <property type="entry name" value="NB-ARC DOMAIN-CONTAINING PROTEIN-RELATED"/>
    <property type="match status" value="1"/>
</dbReference>
<dbReference type="SUPFAM" id="SSF52047">
    <property type="entry name" value="RNI-like"/>
    <property type="match status" value="4"/>
</dbReference>
<accession>A0ABM3HGI8</accession>
<dbReference type="Gene3D" id="3.40.50.300">
    <property type="entry name" value="P-loop containing nucleotide triphosphate hydrolases"/>
    <property type="match status" value="1"/>
</dbReference>
<dbReference type="GeneID" id="115727725"/>
<dbReference type="InterPro" id="IPR057135">
    <property type="entry name" value="At4g27190-like_LRR"/>
</dbReference>
<dbReference type="Proteomes" id="UP000827889">
    <property type="component" value="Chromosome 5"/>
</dbReference>
<dbReference type="SUPFAM" id="SSF52058">
    <property type="entry name" value="L domain-like"/>
    <property type="match status" value="1"/>
</dbReference>
<keyword evidence="8" id="KW-1185">Reference proteome</keyword>
<comment type="similarity">
    <text evidence="1">Belongs to the disease resistance NB-LRR family.</text>
</comment>
<dbReference type="InterPro" id="IPR050905">
    <property type="entry name" value="Plant_NBS-LRR"/>
</dbReference>
<feature type="coiled-coil region" evidence="5">
    <location>
        <begin position="73"/>
        <end position="100"/>
    </location>
</feature>
<feature type="domain" description="Disease resistance protein At4g27190-like leucine-rich repeats" evidence="7">
    <location>
        <begin position="1617"/>
        <end position="1761"/>
    </location>
</feature>
<protein>
    <submittedName>
        <fullName evidence="9">Uncharacterized protein LOC115727725</fullName>
    </submittedName>
</protein>
<sequence length="1987" mass="226010">MSIDPAIPAASFAWDVLKWVVVPVKRQFGYVISSKSYAQDLQKEVGKLTYEAERIHNAVEVARNNIRTVYSLVTDWHESAEKALKEARELLEEFEKASKSCCYGTLPDPNCRYQFSRKAKDKIELLQRLARECSEFRDISSIDPAPGNVTVVSAPSAKDDGVFESRASIKRKIMAALADNRNSVVGVYGMGGIGKSTLLEEVERRIREESDIKKEENVSLRAKLLHERLEDEERTKQENDEERQKKKKKVLIILDNLWEPLDLKSVGIPCGHDNKVIGCKLLLTSRYRDVLQAEMGCDDPLLLGELQEEEARRLFESYVGDKVRDEEFKPLVEEALHKCAGLPFLIVQMAKLLKHANLSGWKNVLKQLKLSKNEGIGEKVNKMLQLSYDHLKGEDVKSLLRLCVVCGVSKPSLENLVRYGVGLGLFREDKSMEEARESLASSIRTLQDSSLLLEDRDVHGFKIHDLVREFVASVASRDNPFLVLKEKDRLITEWSKDELKSCRATCFPYVDMEELPEEIDCPEMQMFLLFRNNKPLDVPDSYFNSMRKLAVLNLTGIHLIHSPLSFQLLENLHTLCLDDCSVDDVASLGNLKGLQILSFANSEIPLLPKEIGQLVELRLLDLNHCSRLQVIKPGVLGSLIKLEELYVENSFDQWNAMEQTPPSNACLIELNNMKNLYSLHVSIPDPNVLPKDLNLEKLTKYRIQIGKTWHSSSEYKTSTALKLKLNPANDILHKGCVRTILDKTDDLYLDGLNKPQSICELSLESFPKLKHLHVENGPSVHYILQCPSSTAFKRLESLVLEDLINMEKICHSHVLSTSFRTLKKVRVKLCFKMEVLFPCSLLRELPQLEEIGVIECDLMREIGEADEGGKVELRNLRALELRDLPSMKNFLSAGSAPLSSSSETQAATQAVFFNGQQVSIPSLQTLTMYGLPNLETLWSEESAVELSNLQSLELLGCKSLSKVFNFRSLVNSHKLHSLTIKNCVSVQEVFDLDGPSASGNVETPSELTTLELWDLPSLRCLWNKNPCGLVRFHRLTKLKVIDCDSLRFLFLASMVKPLAQLKELEVMYCKKMEAIIMEEEGLETETSGILAFPMLTYLRLALESLTCFSRKKCSREARYRDHVKSRATALFNHEVAFPRLETLEIWNMDNIEMIWDNQAAADSFHNVKSLDVRACNKLVNIVPSCIVGRLWSLERLRVSYCGSLEVVFELQSLNPLDGNPGVRSQLKRLMLYELPQLKCVWDKELHHQVKFQCLHSVTVSNCKSLTSLFPASVATDLIQLEELEINACGITELIGMEGPVLGVVFPKLNSLKLKHLTELKCIYTGTHALGWPALKTLEVHGCNKVEILASQIENETPLQKQPLFLLEKGAFPNLQELRLDLSGHMEIWHGDFYCEEFFRTLRVLELCHLSEEYAISMCLFIQSLTNLEKLVLCESHLEKLSRNVEAIEDPSHELLPSSRYFQHLKTLDVSHCDGLSSMFTPTMAKNLTELIELRIRNCKMLKEVISDDGGKEGYAVTFNQLKHIQLDGLTRLSCFSSSEYTLVFPLLEDVIVSGCPNMQSFSKGPIVAPKLERIQVETQADPKPQHEVWFWKENLNTTIQNMFEEMATIARVKFMWLSEFPELIGKWHSELNPIKSSWQLERLAVDNCPSFINAIPSKLMLVLEKMTRLQVCNCESLEEIFDLEGLEPMEITRVLPQLRNLGLVNLPKLRQLWNKDLQGTMRFSSLFSLTLYNCSNLRYAFTPSMARCLANLHGIEIKECGEMEEVIAEEEGHISVVEKITFPMLYTMTLECLPNLTSFLSGKSHMLDCPRLIVLTIAHCPKMRSLTWHSWMQIDQDTPSLFTPQVQFPTLKSIVLSHMDKLSKIWTCGPQGTFTFKYLQKVKARNCKNLEILFPHWVATSLSQLEELRVESCGLEEIVWSASGDDSQHSIAAQFLFPVLTSLVLHDMPQLKSFCPNLLTLNWPFLKELRVTHCEKMNMLSFPATMR</sequence>
<evidence type="ECO:0000256" key="3">
    <source>
        <dbReference type="ARBA" id="ARBA00022821"/>
    </source>
</evidence>
<gene>
    <name evidence="9" type="primary">LOC115727725</name>
</gene>
<evidence type="ECO:0000313" key="8">
    <source>
        <dbReference type="Proteomes" id="UP000827889"/>
    </source>
</evidence>
<feature type="coiled-coil region" evidence="5">
    <location>
        <begin position="222"/>
        <end position="249"/>
    </location>
</feature>
<evidence type="ECO:0000259" key="6">
    <source>
        <dbReference type="Pfam" id="PF00931"/>
    </source>
</evidence>
<dbReference type="Gene3D" id="3.80.10.10">
    <property type="entry name" value="Ribonuclease Inhibitor"/>
    <property type="match status" value="6"/>
</dbReference>
<feature type="domain" description="Disease resistance protein At4g27190-like leucine-rich repeats" evidence="7">
    <location>
        <begin position="723"/>
        <end position="857"/>
    </location>
</feature>
<organism evidence="8 9">
    <name type="scientific">Rhodamnia argentea</name>
    <dbReference type="NCBI Taxonomy" id="178133"/>
    <lineage>
        <taxon>Eukaryota</taxon>
        <taxon>Viridiplantae</taxon>
        <taxon>Streptophyta</taxon>
        <taxon>Embryophyta</taxon>
        <taxon>Tracheophyta</taxon>
        <taxon>Spermatophyta</taxon>
        <taxon>Magnoliopsida</taxon>
        <taxon>eudicotyledons</taxon>
        <taxon>Gunneridae</taxon>
        <taxon>Pentapetalae</taxon>
        <taxon>rosids</taxon>
        <taxon>malvids</taxon>
        <taxon>Myrtales</taxon>
        <taxon>Myrtaceae</taxon>
        <taxon>Myrtoideae</taxon>
        <taxon>Myrteae</taxon>
        <taxon>Australasian group</taxon>
        <taxon>Rhodamnia</taxon>
    </lineage>
</organism>
<dbReference type="InterPro" id="IPR042197">
    <property type="entry name" value="Apaf_helical"/>
</dbReference>
<proteinExistence type="inferred from homology"/>
<evidence type="ECO:0000259" key="7">
    <source>
        <dbReference type="Pfam" id="PF23247"/>
    </source>
</evidence>
<feature type="domain" description="Disease resistance protein At4g27190-like leucine-rich repeats" evidence="7">
    <location>
        <begin position="947"/>
        <end position="1070"/>
    </location>
</feature>
<dbReference type="Pfam" id="PF23247">
    <property type="entry name" value="LRR_RPS2"/>
    <property type="match status" value="6"/>
</dbReference>
<keyword evidence="4" id="KW-0067">ATP-binding</keyword>
<dbReference type="PANTHER" id="PTHR33463:SF203">
    <property type="entry name" value="AAA+ ATPASE DOMAIN-CONTAINING PROTEIN"/>
    <property type="match status" value="1"/>
</dbReference>
<evidence type="ECO:0000313" key="9">
    <source>
        <dbReference type="RefSeq" id="XP_048135712.1"/>
    </source>
</evidence>
<feature type="domain" description="Disease resistance protein At4g27190-like leucine-rich repeats" evidence="7">
    <location>
        <begin position="1141"/>
        <end position="1289"/>
    </location>
</feature>
<evidence type="ECO:0000256" key="4">
    <source>
        <dbReference type="ARBA" id="ARBA00022840"/>
    </source>
</evidence>
<dbReference type="InterPro" id="IPR002182">
    <property type="entry name" value="NB-ARC"/>
</dbReference>
<dbReference type="SUPFAM" id="SSF52540">
    <property type="entry name" value="P-loop containing nucleoside triphosphate hydrolases"/>
    <property type="match status" value="1"/>
</dbReference>
<dbReference type="PRINTS" id="PR00364">
    <property type="entry name" value="DISEASERSIST"/>
</dbReference>
<dbReference type="RefSeq" id="XP_048135712.1">
    <property type="nucleotide sequence ID" value="XM_048279755.1"/>
</dbReference>
<keyword evidence="5" id="KW-0175">Coiled coil</keyword>
<evidence type="ECO:0000256" key="5">
    <source>
        <dbReference type="SAM" id="Coils"/>
    </source>
</evidence>
<keyword evidence="2" id="KW-0547">Nucleotide-binding</keyword>
<dbReference type="Gene3D" id="1.10.8.430">
    <property type="entry name" value="Helical domain of apoptotic protease-activating factors"/>
    <property type="match status" value="1"/>
</dbReference>
<evidence type="ECO:0000256" key="1">
    <source>
        <dbReference type="ARBA" id="ARBA00008894"/>
    </source>
</evidence>
<dbReference type="Pfam" id="PF00931">
    <property type="entry name" value="NB-ARC"/>
    <property type="match status" value="1"/>
</dbReference>
<evidence type="ECO:0000256" key="2">
    <source>
        <dbReference type="ARBA" id="ARBA00022741"/>
    </source>
</evidence>